<dbReference type="EMBL" id="CP003614">
    <property type="protein sequence ID" value="AFZ08198.1"/>
    <property type="molecule type" value="Genomic_DNA"/>
</dbReference>
<evidence type="ECO:0000313" key="2">
    <source>
        <dbReference type="EMBL" id="AFZ08198.1"/>
    </source>
</evidence>
<name>K9VJC0_9CYAN</name>
<organism evidence="2 3">
    <name type="scientific">Phormidium nigroviride PCC 7112</name>
    <dbReference type="NCBI Taxonomy" id="179408"/>
    <lineage>
        <taxon>Bacteria</taxon>
        <taxon>Bacillati</taxon>
        <taxon>Cyanobacteriota</taxon>
        <taxon>Cyanophyceae</taxon>
        <taxon>Oscillatoriophycideae</taxon>
        <taxon>Oscillatoriales</taxon>
        <taxon>Oscillatoriaceae</taxon>
        <taxon>Phormidium</taxon>
    </lineage>
</organism>
<keyword evidence="1" id="KW-0732">Signal</keyword>
<feature type="chain" id="PRO_5003936909" evidence="1">
    <location>
        <begin position="26"/>
        <end position="111"/>
    </location>
</feature>
<evidence type="ECO:0000256" key="1">
    <source>
        <dbReference type="SAM" id="SignalP"/>
    </source>
</evidence>
<accession>K9VJC0</accession>
<feature type="signal peptide" evidence="1">
    <location>
        <begin position="1"/>
        <end position="25"/>
    </location>
</feature>
<sequence precursor="true">MLPFASRIVCQTLLLLSLLNTPATATQVWIGAGRITDGIGQGGSVKLKLEIEGNHVRSIYGFHLNGAISNGTISTKLAHWRFRKCSQDLCVTLNRIRPKQTIFYRLHRTNK</sequence>
<reference evidence="2 3" key="1">
    <citation type="submission" date="2012-05" db="EMBL/GenBank/DDBJ databases">
        <title>Finished chromosome of genome of Oscillatoria sp. PCC 7112.</title>
        <authorList>
            <consortium name="US DOE Joint Genome Institute"/>
            <person name="Gugger M."/>
            <person name="Coursin T."/>
            <person name="Rippka R."/>
            <person name="Tandeau De Marsac N."/>
            <person name="Huntemann M."/>
            <person name="Wei C.-L."/>
            <person name="Han J."/>
            <person name="Detter J.C."/>
            <person name="Han C."/>
            <person name="Tapia R."/>
            <person name="Davenport K."/>
            <person name="Daligault H."/>
            <person name="Erkkila T."/>
            <person name="Gu W."/>
            <person name="Munk A.C.C."/>
            <person name="Teshima H."/>
            <person name="Xu Y."/>
            <person name="Chain P."/>
            <person name="Chen A."/>
            <person name="Krypides N."/>
            <person name="Mavromatis K."/>
            <person name="Markowitz V."/>
            <person name="Szeto E."/>
            <person name="Ivanova N."/>
            <person name="Mikhailova N."/>
            <person name="Ovchinnikova G."/>
            <person name="Pagani I."/>
            <person name="Pati A."/>
            <person name="Goodwin L."/>
            <person name="Peters L."/>
            <person name="Pitluck S."/>
            <person name="Woyke T."/>
            <person name="Kerfeld C."/>
        </authorList>
    </citation>
    <scope>NUCLEOTIDE SEQUENCE [LARGE SCALE GENOMIC DNA]</scope>
    <source>
        <strain evidence="2 3">PCC 7112</strain>
    </source>
</reference>
<dbReference type="eggNOG" id="ENOG5033EV0">
    <property type="taxonomic scope" value="Bacteria"/>
</dbReference>
<dbReference type="AlphaFoldDB" id="K9VJC0"/>
<keyword evidence="3" id="KW-1185">Reference proteome</keyword>
<evidence type="ECO:0000313" key="3">
    <source>
        <dbReference type="Proteomes" id="UP000010478"/>
    </source>
</evidence>
<dbReference type="KEGG" id="oni:Osc7112_3857"/>
<dbReference type="Proteomes" id="UP000010478">
    <property type="component" value="Chromosome"/>
</dbReference>
<gene>
    <name evidence="2" type="ORF">Osc7112_3857</name>
</gene>
<proteinExistence type="predicted"/>
<dbReference type="HOGENOM" id="CLU_2155811_0_0_3"/>
<protein>
    <submittedName>
        <fullName evidence="2">Uncharacterized protein</fullName>
    </submittedName>
</protein>